<evidence type="ECO:0000256" key="1">
    <source>
        <dbReference type="ARBA" id="ARBA00008056"/>
    </source>
</evidence>
<evidence type="ECO:0000259" key="6">
    <source>
        <dbReference type="PROSITE" id="PS51471"/>
    </source>
</evidence>
<dbReference type="Gene3D" id="2.60.120.330">
    <property type="entry name" value="B-lactam Antibiotic, Isopenicillin N Synthase, Chain"/>
    <property type="match status" value="1"/>
</dbReference>
<proteinExistence type="inferred from homology"/>
<evidence type="ECO:0000256" key="2">
    <source>
        <dbReference type="ARBA" id="ARBA00022723"/>
    </source>
</evidence>
<evidence type="ECO:0000256" key="5">
    <source>
        <dbReference type="RuleBase" id="RU003682"/>
    </source>
</evidence>
<dbReference type="InterPro" id="IPR044861">
    <property type="entry name" value="IPNS-like_FE2OG_OXY"/>
</dbReference>
<dbReference type="GO" id="GO:0046872">
    <property type="term" value="F:metal ion binding"/>
    <property type="evidence" value="ECO:0007669"/>
    <property type="project" value="UniProtKB-KW"/>
</dbReference>
<dbReference type="Pfam" id="PF03171">
    <property type="entry name" value="2OG-FeII_Oxy"/>
    <property type="match status" value="1"/>
</dbReference>
<dbReference type="EMBL" id="BDDD01008295">
    <property type="protein sequence ID" value="GAV91883.1"/>
    <property type="molecule type" value="Genomic_DNA"/>
</dbReference>
<dbReference type="PROSITE" id="PS51471">
    <property type="entry name" value="FE2OG_OXY"/>
    <property type="match status" value="1"/>
</dbReference>
<dbReference type="AlphaFoldDB" id="A0A1Q3DHV1"/>
<keyword evidence="3" id="KW-0847">Vitamin C</keyword>
<keyword evidence="8" id="KW-1185">Reference proteome</keyword>
<feature type="domain" description="Fe2OG dioxygenase" evidence="6">
    <location>
        <begin position="205"/>
        <end position="281"/>
    </location>
</feature>
<sequence length="281" mass="31725">MVSDQVGCTNYGGSLPVASVQAVSSGNLKNIPERYVRHEVEHDEVSTDESLQIPVIDMNKLASVQIGHDNELAKLHQACKDWGFFQLINHGVHEDVIDKMKKDVEDFFKLPLEEKMTWAQLPNSIEGYGQAFVVSEEQKLDWGDMLFLLTRHACQRNMRLWPTTPSSFSATLEKYSSELQRVTICLLRFLAMNLGLDPEKLASFFEEWMQGVRMNYYPPCVHANNVVGLSPHSDASGLTLLIQVNEVEGLQIRKNGKWIMIKPIPGAIIVNVGDIIEIIRC</sequence>
<dbReference type="SUPFAM" id="SSF51197">
    <property type="entry name" value="Clavaminate synthase-like"/>
    <property type="match status" value="1"/>
</dbReference>
<evidence type="ECO:0000313" key="8">
    <source>
        <dbReference type="Proteomes" id="UP000187406"/>
    </source>
</evidence>
<comment type="caution">
    <text evidence="7">The sequence shown here is derived from an EMBL/GenBank/DDBJ whole genome shotgun (WGS) entry which is preliminary data.</text>
</comment>
<dbReference type="Proteomes" id="UP000187406">
    <property type="component" value="Unassembled WGS sequence"/>
</dbReference>
<dbReference type="InterPro" id="IPR050295">
    <property type="entry name" value="Plant_2OG-oxidoreductases"/>
</dbReference>
<evidence type="ECO:0000256" key="3">
    <source>
        <dbReference type="ARBA" id="ARBA00022896"/>
    </source>
</evidence>
<keyword evidence="2 5" id="KW-0479">Metal-binding</keyword>
<dbReference type="PANTHER" id="PTHR47991">
    <property type="entry name" value="OXOGLUTARATE/IRON-DEPENDENT DIOXYGENASE"/>
    <property type="match status" value="1"/>
</dbReference>
<organism evidence="7 8">
    <name type="scientific">Cephalotus follicularis</name>
    <name type="common">Albany pitcher plant</name>
    <dbReference type="NCBI Taxonomy" id="3775"/>
    <lineage>
        <taxon>Eukaryota</taxon>
        <taxon>Viridiplantae</taxon>
        <taxon>Streptophyta</taxon>
        <taxon>Embryophyta</taxon>
        <taxon>Tracheophyta</taxon>
        <taxon>Spermatophyta</taxon>
        <taxon>Magnoliopsida</taxon>
        <taxon>eudicotyledons</taxon>
        <taxon>Gunneridae</taxon>
        <taxon>Pentapetalae</taxon>
        <taxon>rosids</taxon>
        <taxon>fabids</taxon>
        <taxon>Oxalidales</taxon>
        <taxon>Cephalotaceae</taxon>
        <taxon>Cephalotus</taxon>
    </lineage>
</organism>
<dbReference type="GO" id="GO:0016491">
    <property type="term" value="F:oxidoreductase activity"/>
    <property type="evidence" value="ECO:0007669"/>
    <property type="project" value="UniProtKB-KW"/>
</dbReference>
<protein>
    <submittedName>
        <fullName evidence="7">2OG-FeII_Oxy domain-containing protein/DIOX_N domain-containing protein</fullName>
    </submittedName>
</protein>
<dbReference type="OrthoDB" id="288590at2759"/>
<dbReference type="InterPro" id="IPR027443">
    <property type="entry name" value="IPNS-like_sf"/>
</dbReference>
<dbReference type="InParanoid" id="A0A1Q3DHV1"/>
<gene>
    <name evidence="7" type="ORF">CFOL_v3_35268</name>
</gene>
<dbReference type="GO" id="GO:0031418">
    <property type="term" value="F:L-ascorbic acid binding"/>
    <property type="evidence" value="ECO:0007669"/>
    <property type="project" value="UniProtKB-KW"/>
</dbReference>
<keyword evidence="5" id="KW-0560">Oxidoreductase</keyword>
<comment type="similarity">
    <text evidence="1 5">Belongs to the iron/ascorbate-dependent oxidoreductase family.</text>
</comment>
<dbReference type="InterPro" id="IPR026992">
    <property type="entry name" value="DIOX_N"/>
</dbReference>
<accession>A0A1Q3DHV1</accession>
<evidence type="ECO:0000256" key="4">
    <source>
        <dbReference type="ARBA" id="ARBA00023004"/>
    </source>
</evidence>
<dbReference type="STRING" id="3775.A0A1Q3DHV1"/>
<dbReference type="InterPro" id="IPR005123">
    <property type="entry name" value="Oxoglu/Fe-dep_dioxygenase_dom"/>
</dbReference>
<evidence type="ECO:0000313" key="7">
    <source>
        <dbReference type="EMBL" id="GAV91883.1"/>
    </source>
</evidence>
<dbReference type="Pfam" id="PF14226">
    <property type="entry name" value="DIOX_N"/>
    <property type="match status" value="1"/>
</dbReference>
<dbReference type="FunFam" id="2.60.120.330:FF:000079">
    <property type="entry name" value="Protein SRG1"/>
    <property type="match status" value="1"/>
</dbReference>
<keyword evidence="4 5" id="KW-0408">Iron</keyword>
<reference evidence="8" key="1">
    <citation type="submission" date="2016-04" db="EMBL/GenBank/DDBJ databases">
        <title>Cephalotus genome sequencing.</title>
        <authorList>
            <person name="Fukushima K."/>
            <person name="Hasebe M."/>
            <person name="Fang X."/>
        </authorList>
    </citation>
    <scope>NUCLEOTIDE SEQUENCE [LARGE SCALE GENOMIC DNA]</scope>
    <source>
        <strain evidence="8">cv. St1</strain>
    </source>
</reference>
<name>A0A1Q3DHV1_CEPFO</name>